<feature type="region of interest" description="Disordered" evidence="3">
    <location>
        <begin position="1"/>
        <end position="23"/>
    </location>
</feature>
<dbReference type="CDD" id="cd03137">
    <property type="entry name" value="GATase1_AraC_1"/>
    <property type="match status" value="1"/>
</dbReference>
<dbReference type="GO" id="GO:0003700">
    <property type="term" value="F:DNA-binding transcription factor activity"/>
    <property type="evidence" value="ECO:0007669"/>
    <property type="project" value="InterPro"/>
</dbReference>
<dbReference type="RefSeq" id="WP_149509091.1">
    <property type="nucleotide sequence ID" value="NZ_VDFC01000001.1"/>
</dbReference>
<comment type="caution">
    <text evidence="5">The sequence shown here is derived from an EMBL/GenBank/DDBJ whole genome shotgun (WGS) entry which is preliminary data.</text>
</comment>
<dbReference type="SUPFAM" id="SSF52317">
    <property type="entry name" value="Class I glutamine amidotransferase-like"/>
    <property type="match status" value="1"/>
</dbReference>
<gene>
    <name evidence="5" type="ORF">FGF04_00105</name>
</gene>
<dbReference type="GO" id="GO:0043565">
    <property type="term" value="F:sequence-specific DNA binding"/>
    <property type="evidence" value="ECO:0007669"/>
    <property type="project" value="InterPro"/>
</dbReference>
<dbReference type="Gene3D" id="3.40.50.880">
    <property type="match status" value="1"/>
</dbReference>
<evidence type="ECO:0000256" key="2">
    <source>
        <dbReference type="ARBA" id="ARBA00023163"/>
    </source>
</evidence>
<dbReference type="SUPFAM" id="SSF46689">
    <property type="entry name" value="Homeodomain-like"/>
    <property type="match status" value="2"/>
</dbReference>
<name>A0A5B0BM36_9ACTN</name>
<organism evidence="5 6">
    <name type="scientific">Streptomyces apricus</name>
    <dbReference type="NCBI Taxonomy" id="1828112"/>
    <lineage>
        <taxon>Bacteria</taxon>
        <taxon>Bacillati</taxon>
        <taxon>Actinomycetota</taxon>
        <taxon>Actinomycetes</taxon>
        <taxon>Kitasatosporales</taxon>
        <taxon>Streptomycetaceae</taxon>
        <taxon>Streptomyces</taxon>
    </lineage>
</organism>
<evidence type="ECO:0000256" key="1">
    <source>
        <dbReference type="ARBA" id="ARBA00023015"/>
    </source>
</evidence>
<proteinExistence type="predicted"/>
<dbReference type="Proteomes" id="UP000324965">
    <property type="component" value="Unassembled WGS sequence"/>
</dbReference>
<sequence>MLQTPRGERPARTGTSGHRERPVYDGPVERVVVLALDGVYAFELGIPNRVFGSAEGRYEVLTCSVDGRPVRSNSDFSIMVEHGPEVLRTAGTVVIPPFALTGVVDGLPGPVADALGAIGPDTRIVSICTGAFVLAAAGMLAGRRATTHWRLAGLFRQLFPEVDLDADVLFVDEGSLLTSAGAASGVDVCLHLVRKDHGSELANHVARCCVVPPWRDGGQAQYIEQPVPEAAAASTAATRHWALERLGEPLTLAGLADHAGMSRRTFARRFNDEVGLSPGRWIVQQRVLRARQLLESSDLSVDRIAGEVGFATGASLRQHLHAAIGVSPQAYRRTFRAGAAS</sequence>
<dbReference type="InterPro" id="IPR018060">
    <property type="entry name" value="HTH_AraC"/>
</dbReference>
<dbReference type="Pfam" id="PF01965">
    <property type="entry name" value="DJ-1_PfpI"/>
    <property type="match status" value="1"/>
</dbReference>
<dbReference type="Gene3D" id="1.10.10.60">
    <property type="entry name" value="Homeodomain-like"/>
    <property type="match status" value="1"/>
</dbReference>
<evidence type="ECO:0000259" key="4">
    <source>
        <dbReference type="PROSITE" id="PS01124"/>
    </source>
</evidence>
<evidence type="ECO:0000313" key="5">
    <source>
        <dbReference type="EMBL" id="KAA0943314.1"/>
    </source>
</evidence>
<protein>
    <submittedName>
        <fullName evidence="5">Helix-turn-helix domain-containing protein</fullName>
    </submittedName>
</protein>
<dbReference type="PROSITE" id="PS01124">
    <property type="entry name" value="HTH_ARAC_FAMILY_2"/>
    <property type="match status" value="1"/>
</dbReference>
<evidence type="ECO:0000313" key="6">
    <source>
        <dbReference type="Proteomes" id="UP000324965"/>
    </source>
</evidence>
<dbReference type="EMBL" id="VDFC01000001">
    <property type="protein sequence ID" value="KAA0943314.1"/>
    <property type="molecule type" value="Genomic_DNA"/>
</dbReference>
<dbReference type="InterPro" id="IPR002818">
    <property type="entry name" value="DJ-1/PfpI"/>
</dbReference>
<dbReference type="AlphaFoldDB" id="A0A5B0BM36"/>
<keyword evidence="1" id="KW-0805">Transcription regulation</keyword>
<evidence type="ECO:0000256" key="3">
    <source>
        <dbReference type="SAM" id="MobiDB-lite"/>
    </source>
</evidence>
<dbReference type="InterPro" id="IPR009057">
    <property type="entry name" value="Homeodomain-like_sf"/>
</dbReference>
<keyword evidence="2" id="KW-0804">Transcription</keyword>
<dbReference type="InterPro" id="IPR052158">
    <property type="entry name" value="INH-QAR"/>
</dbReference>
<keyword evidence="6" id="KW-1185">Reference proteome</keyword>
<reference evidence="5 6" key="1">
    <citation type="submission" date="2019-05" db="EMBL/GenBank/DDBJ databases">
        <authorList>
            <person name="Hariharan J."/>
            <person name="Choudoir M.J."/>
            <person name="Diebold P."/>
            <person name="Panke-Buisse K."/>
            <person name="Buckley D.H."/>
        </authorList>
    </citation>
    <scope>NUCLEOTIDE SEQUENCE [LARGE SCALE GENOMIC DNA]</scope>
    <source>
        <strain evidence="5 6">SUN51</strain>
    </source>
</reference>
<dbReference type="Pfam" id="PF12833">
    <property type="entry name" value="HTH_18"/>
    <property type="match status" value="1"/>
</dbReference>
<accession>A0A5B0BM36</accession>
<dbReference type="PANTHER" id="PTHR43130">
    <property type="entry name" value="ARAC-FAMILY TRANSCRIPTIONAL REGULATOR"/>
    <property type="match status" value="1"/>
</dbReference>
<dbReference type="OrthoDB" id="3194870at2"/>
<dbReference type="SMART" id="SM00342">
    <property type="entry name" value="HTH_ARAC"/>
    <property type="match status" value="1"/>
</dbReference>
<dbReference type="InterPro" id="IPR029062">
    <property type="entry name" value="Class_I_gatase-like"/>
</dbReference>
<dbReference type="PANTHER" id="PTHR43130:SF3">
    <property type="entry name" value="HTH-TYPE TRANSCRIPTIONAL REGULATOR RV1931C"/>
    <property type="match status" value="1"/>
</dbReference>
<feature type="domain" description="HTH araC/xylS-type" evidence="4">
    <location>
        <begin position="236"/>
        <end position="334"/>
    </location>
</feature>